<reference evidence="3" key="2">
    <citation type="submission" date="2016-05" db="EMBL/GenBank/DDBJ databases">
        <authorList>
            <person name="Lavstsen T."/>
            <person name="Jespersen J.S."/>
        </authorList>
    </citation>
    <scope>NUCLEOTIDE SEQUENCE [LARGE SCALE GENOMIC DNA]</scope>
</reference>
<accession>A0A1A9AKV4</accession>
<evidence type="ECO:0000313" key="5">
    <source>
        <dbReference type="Proteomes" id="UP000078555"/>
    </source>
</evidence>
<dbReference type="EMBL" id="FLRD01001153">
    <property type="protein sequence ID" value="SBT56717.1"/>
    <property type="molecule type" value="Genomic_DNA"/>
</dbReference>
<dbReference type="Proteomes" id="UP000078550">
    <property type="component" value="Unassembled WGS sequence"/>
</dbReference>
<proteinExistence type="predicted"/>
<name>A0A1A9AKV4_PLAOA</name>
<feature type="compositionally biased region" description="Basic and acidic residues" evidence="1">
    <location>
        <begin position="1"/>
        <end position="63"/>
    </location>
</feature>
<gene>
    <name evidence="3" type="ORF">POVWA1_078030</name>
    <name evidence="2" type="ORF">POVWA2_016040</name>
</gene>
<evidence type="ECO:0000256" key="1">
    <source>
        <dbReference type="SAM" id="MobiDB-lite"/>
    </source>
</evidence>
<dbReference type="EMBL" id="FLRE01000066">
    <property type="protein sequence ID" value="SBT33708.1"/>
    <property type="molecule type" value="Genomic_DNA"/>
</dbReference>
<evidence type="ECO:0000313" key="2">
    <source>
        <dbReference type="EMBL" id="SBT33708.1"/>
    </source>
</evidence>
<sequence length="75" mass="8595">MEDAEKQEGGNKRGGKENEKTFSTKMAERIGKNKEARTKRQEQRGKNKEARTKRQEQGGDRTKGQCNMPNATLRK</sequence>
<reference evidence="4 5" key="1">
    <citation type="submission" date="2016-05" db="EMBL/GenBank/DDBJ databases">
        <authorList>
            <person name="Naeem Raeece"/>
        </authorList>
    </citation>
    <scope>NUCLEOTIDE SEQUENCE [LARGE SCALE GENOMIC DNA]</scope>
</reference>
<evidence type="ECO:0000313" key="4">
    <source>
        <dbReference type="Proteomes" id="UP000078550"/>
    </source>
</evidence>
<dbReference type="Proteomes" id="UP000078555">
    <property type="component" value="Unassembled WGS sequence"/>
</dbReference>
<evidence type="ECO:0000313" key="3">
    <source>
        <dbReference type="EMBL" id="SBT56717.1"/>
    </source>
</evidence>
<organism evidence="3 5">
    <name type="scientific">Plasmodium ovale wallikeri</name>
    <dbReference type="NCBI Taxonomy" id="864142"/>
    <lineage>
        <taxon>Eukaryota</taxon>
        <taxon>Sar</taxon>
        <taxon>Alveolata</taxon>
        <taxon>Apicomplexa</taxon>
        <taxon>Aconoidasida</taxon>
        <taxon>Haemosporida</taxon>
        <taxon>Plasmodiidae</taxon>
        <taxon>Plasmodium</taxon>
        <taxon>Plasmodium (Plasmodium)</taxon>
    </lineage>
</organism>
<feature type="compositionally biased region" description="Polar residues" evidence="1">
    <location>
        <begin position="64"/>
        <end position="75"/>
    </location>
</feature>
<protein>
    <submittedName>
        <fullName evidence="3">Uncharacterized protein</fullName>
    </submittedName>
</protein>
<feature type="region of interest" description="Disordered" evidence="1">
    <location>
        <begin position="1"/>
        <end position="75"/>
    </location>
</feature>
<keyword evidence="5" id="KW-1185">Reference proteome</keyword>
<dbReference type="AlphaFoldDB" id="A0A1A9AKV4"/>